<dbReference type="InterPro" id="IPR001638">
    <property type="entry name" value="Solute-binding_3/MltF_N"/>
</dbReference>
<dbReference type="EMBL" id="UHDK01000001">
    <property type="protein sequence ID" value="SUM30619.1"/>
    <property type="molecule type" value="Genomic_DNA"/>
</dbReference>
<keyword evidence="6" id="KW-1185">Reference proteome</keyword>
<name>A0A0D0SL56_STAGA</name>
<evidence type="ECO:0000259" key="2">
    <source>
        <dbReference type="SMART" id="SM00062"/>
    </source>
</evidence>
<dbReference type="Proteomes" id="UP000321057">
    <property type="component" value="Unassembled WGS sequence"/>
</dbReference>
<dbReference type="SMART" id="SM00062">
    <property type="entry name" value="PBPb"/>
    <property type="match status" value="1"/>
</dbReference>
<dbReference type="SUPFAM" id="SSF53850">
    <property type="entry name" value="Periplasmic binding protein-like II"/>
    <property type="match status" value="1"/>
</dbReference>
<dbReference type="GeneID" id="93843979"/>
<sequence length="253" mass="28092">MKKLIVLTLVGLFILAGCSSDNKKGTIVVGTTGQSYPNSYEKDGKLVGYDIEVFEKAAKKEGYKVKWVKADFSGIMGQLDSGRVDSVANAVAVTDERKEKYQFSNPYSYIGSQIVTSLNNKEINDFSDLKGKKVAGVMGSNHTEALEAFNKKNNYGISTKTYENRESAMLDLDNQRIDGYINSSSVLSAEKNKKDKKIKFVGKPINVEATSFPFKKDNKDKKKDIDKGIKALKDNGELKKLSNKYFGEDTTKK</sequence>
<dbReference type="Pfam" id="PF00497">
    <property type="entry name" value="SBP_bac_3"/>
    <property type="match status" value="1"/>
</dbReference>
<dbReference type="OrthoDB" id="8613538at2"/>
<dbReference type="PANTHER" id="PTHR35936:SF19">
    <property type="entry name" value="AMINO-ACID-BINDING PROTEIN YXEM-RELATED"/>
    <property type="match status" value="1"/>
</dbReference>
<dbReference type="PROSITE" id="PS51257">
    <property type="entry name" value="PROKAR_LIPOPROTEIN"/>
    <property type="match status" value="1"/>
</dbReference>
<evidence type="ECO:0000313" key="5">
    <source>
        <dbReference type="Proteomes" id="UP000255277"/>
    </source>
</evidence>
<protein>
    <submittedName>
        <fullName evidence="3">Amino-acid-binding protein YxeM</fullName>
    </submittedName>
    <submittedName>
        <fullName evidence="4">Cysteine ABC transporter substrate-binding protein</fullName>
    </submittedName>
</protein>
<feature type="domain" description="Solute-binding protein family 3/N-terminal" evidence="2">
    <location>
        <begin position="26"/>
        <end position="249"/>
    </location>
</feature>
<evidence type="ECO:0000313" key="6">
    <source>
        <dbReference type="Proteomes" id="UP000321057"/>
    </source>
</evidence>
<gene>
    <name evidence="4" type="primary">yxeM</name>
    <name evidence="4" type="ORF">NCTC12195_00018</name>
    <name evidence="3" type="ORF">SGA02_25740</name>
</gene>
<dbReference type="Proteomes" id="UP000255277">
    <property type="component" value="Unassembled WGS sequence"/>
</dbReference>
<evidence type="ECO:0000313" key="3">
    <source>
        <dbReference type="EMBL" id="GEQ06746.1"/>
    </source>
</evidence>
<reference evidence="3 6" key="2">
    <citation type="submission" date="2019-07" db="EMBL/GenBank/DDBJ databases">
        <title>Whole genome shotgun sequence of Staphylococcus gallinarum NBRC 109767.</title>
        <authorList>
            <person name="Hosoyama A."/>
            <person name="Uohara A."/>
            <person name="Ohji S."/>
            <person name="Ichikawa N."/>
        </authorList>
    </citation>
    <scope>NUCLEOTIDE SEQUENCE [LARGE SCALE GENOMIC DNA]</scope>
    <source>
        <strain evidence="3 6">NBRC 109767</strain>
    </source>
</reference>
<dbReference type="RefSeq" id="WP_042739613.1">
    <property type="nucleotide sequence ID" value="NZ_BKAX01000011.1"/>
</dbReference>
<evidence type="ECO:0000256" key="1">
    <source>
        <dbReference type="ARBA" id="ARBA00022729"/>
    </source>
</evidence>
<organism evidence="4 5">
    <name type="scientific">Staphylococcus gallinarum</name>
    <dbReference type="NCBI Taxonomy" id="1293"/>
    <lineage>
        <taxon>Bacteria</taxon>
        <taxon>Bacillati</taxon>
        <taxon>Bacillota</taxon>
        <taxon>Bacilli</taxon>
        <taxon>Bacillales</taxon>
        <taxon>Staphylococcaceae</taxon>
        <taxon>Staphylococcus</taxon>
    </lineage>
</organism>
<keyword evidence="1" id="KW-0732">Signal</keyword>
<proteinExistence type="predicted"/>
<dbReference type="PANTHER" id="PTHR35936">
    <property type="entry name" value="MEMBRANE-BOUND LYTIC MUREIN TRANSGLYCOSYLASE F"/>
    <property type="match status" value="1"/>
</dbReference>
<dbReference type="STRING" id="1293.SH09_10560"/>
<evidence type="ECO:0000313" key="4">
    <source>
        <dbReference type="EMBL" id="SUM30619.1"/>
    </source>
</evidence>
<dbReference type="Gene3D" id="3.40.190.10">
    <property type="entry name" value="Periplasmic binding protein-like II"/>
    <property type="match status" value="2"/>
</dbReference>
<accession>A0A0D0SL56</accession>
<dbReference type="EMBL" id="BKAX01000011">
    <property type="protein sequence ID" value="GEQ06746.1"/>
    <property type="molecule type" value="Genomic_DNA"/>
</dbReference>
<reference evidence="4 5" key="1">
    <citation type="submission" date="2018-06" db="EMBL/GenBank/DDBJ databases">
        <authorList>
            <consortium name="Pathogen Informatics"/>
            <person name="Doyle S."/>
        </authorList>
    </citation>
    <scope>NUCLEOTIDE SEQUENCE [LARGE SCALE GENOMIC DNA]</scope>
    <source>
        <strain evidence="4 5">NCTC12195</strain>
    </source>
</reference>
<dbReference type="AlphaFoldDB" id="A0A0D0SL56"/>